<dbReference type="AlphaFoldDB" id="A0A9W6FUS1"/>
<dbReference type="RefSeq" id="WP_281794851.1">
    <property type="nucleotide sequence ID" value="NZ_BSDR01000001.1"/>
</dbReference>
<dbReference type="EMBL" id="BSDR01000001">
    <property type="protein sequence ID" value="GLI35222.1"/>
    <property type="molecule type" value="Genomic_DNA"/>
</dbReference>
<protein>
    <submittedName>
        <fullName evidence="2">Alkyl hydroperoxide reductase AhpD</fullName>
    </submittedName>
</protein>
<evidence type="ECO:0000313" key="2">
    <source>
        <dbReference type="EMBL" id="GLI35222.1"/>
    </source>
</evidence>
<reference evidence="2" key="1">
    <citation type="submission" date="2022-12" db="EMBL/GenBank/DDBJ databases">
        <title>Reference genome sequencing for broad-spectrum identification of bacterial and archaeal isolates by mass spectrometry.</title>
        <authorList>
            <person name="Sekiguchi Y."/>
            <person name="Tourlousse D.M."/>
        </authorList>
    </citation>
    <scope>NUCLEOTIDE SEQUENCE</scope>
    <source>
        <strain evidence="2">ASRB1</strain>
    </source>
</reference>
<evidence type="ECO:0000259" key="1">
    <source>
        <dbReference type="Pfam" id="PF02627"/>
    </source>
</evidence>
<organism evidence="2 3">
    <name type="scientific">Desulforhabdus amnigena</name>
    <dbReference type="NCBI Taxonomy" id="40218"/>
    <lineage>
        <taxon>Bacteria</taxon>
        <taxon>Pseudomonadati</taxon>
        <taxon>Thermodesulfobacteriota</taxon>
        <taxon>Syntrophobacteria</taxon>
        <taxon>Syntrophobacterales</taxon>
        <taxon>Syntrophobacteraceae</taxon>
        <taxon>Desulforhabdus</taxon>
    </lineage>
</organism>
<feature type="domain" description="Carboxymuconolactone decarboxylase-like" evidence="1">
    <location>
        <begin position="27"/>
        <end position="106"/>
    </location>
</feature>
<keyword evidence="3" id="KW-1185">Reference proteome</keyword>
<dbReference type="Pfam" id="PF02627">
    <property type="entry name" value="CMD"/>
    <property type="match status" value="1"/>
</dbReference>
<gene>
    <name evidence="2" type="ORF">DAMNIGENAA_26550</name>
</gene>
<dbReference type="Gene3D" id="1.20.1290.10">
    <property type="entry name" value="AhpD-like"/>
    <property type="match status" value="1"/>
</dbReference>
<dbReference type="InterPro" id="IPR029032">
    <property type="entry name" value="AhpD-like"/>
</dbReference>
<dbReference type="Proteomes" id="UP001144372">
    <property type="component" value="Unassembled WGS sequence"/>
</dbReference>
<dbReference type="InterPro" id="IPR003779">
    <property type="entry name" value="CMD-like"/>
</dbReference>
<sequence length="125" mass="13268">MRDDYPRYYERLQKLSAKLAKELRGPMSAFVQLNGAATAEGALSTKIKQLIALGIGITVRCDGCIAYHVHDAIRAGATKQEILETIGIAILMGGGPAVVYGCEALEALDQFESSGLLSSNPEKAG</sequence>
<dbReference type="SUPFAM" id="SSF69118">
    <property type="entry name" value="AhpD-like"/>
    <property type="match status" value="1"/>
</dbReference>
<dbReference type="InterPro" id="IPR004675">
    <property type="entry name" value="AhpD_core"/>
</dbReference>
<accession>A0A9W6FUS1</accession>
<evidence type="ECO:0000313" key="3">
    <source>
        <dbReference type="Proteomes" id="UP001144372"/>
    </source>
</evidence>
<dbReference type="GO" id="GO:0051920">
    <property type="term" value="F:peroxiredoxin activity"/>
    <property type="evidence" value="ECO:0007669"/>
    <property type="project" value="InterPro"/>
</dbReference>
<dbReference type="PANTHER" id="PTHR33930:SF2">
    <property type="entry name" value="BLR3452 PROTEIN"/>
    <property type="match status" value="1"/>
</dbReference>
<name>A0A9W6FUS1_9BACT</name>
<comment type="caution">
    <text evidence="2">The sequence shown here is derived from an EMBL/GenBank/DDBJ whole genome shotgun (WGS) entry which is preliminary data.</text>
</comment>
<dbReference type="NCBIfam" id="TIGR00778">
    <property type="entry name" value="ahpD_dom"/>
    <property type="match status" value="1"/>
</dbReference>
<proteinExistence type="predicted"/>
<dbReference type="PANTHER" id="PTHR33930">
    <property type="entry name" value="ALKYL HYDROPEROXIDE REDUCTASE AHPD"/>
    <property type="match status" value="1"/>
</dbReference>